<dbReference type="InterPro" id="IPR008386">
    <property type="entry name" value="ATP_synth_F0_esu_mt"/>
</dbReference>
<feature type="chain" id="PRO_5012407699" evidence="14">
    <location>
        <begin position="17"/>
        <end position="332"/>
    </location>
</feature>
<comment type="subcellular location">
    <subcellularLocation>
        <location evidence="1">Mitochondrion inner membrane</location>
    </subcellularLocation>
</comment>
<gene>
    <name evidence="15" type="ORF">CLUMA_CG009338</name>
</gene>
<evidence type="ECO:0000256" key="13">
    <source>
        <dbReference type="PIRSR" id="PIRSR606689-2"/>
    </source>
</evidence>
<keyword evidence="13" id="KW-0460">Magnesium</keyword>
<keyword evidence="6" id="KW-0375">Hydrogen ion transport</keyword>
<evidence type="ECO:0000256" key="6">
    <source>
        <dbReference type="ARBA" id="ARBA00022781"/>
    </source>
</evidence>
<dbReference type="Proteomes" id="UP000183832">
    <property type="component" value="Unassembled WGS sequence"/>
</dbReference>
<dbReference type="GO" id="GO:0046872">
    <property type="term" value="F:metal ion binding"/>
    <property type="evidence" value="ECO:0007669"/>
    <property type="project" value="UniProtKB-KW"/>
</dbReference>
<evidence type="ECO:0000256" key="10">
    <source>
        <dbReference type="ARBA" id="ARBA00023134"/>
    </source>
</evidence>
<evidence type="ECO:0000256" key="5">
    <source>
        <dbReference type="ARBA" id="ARBA00022741"/>
    </source>
</evidence>
<keyword evidence="13" id="KW-0479">Metal-binding</keyword>
<feature type="binding site" evidence="13">
    <location>
        <position position="274"/>
    </location>
    <ligand>
        <name>Mg(2+)</name>
        <dbReference type="ChEBI" id="CHEBI:18420"/>
    </ligand>
</feature>
<dbReference type="GO" id="GO:0015078">
    <property type="term" value="F:proton transmembrane transporter activity"/>
    <property type="evidence" value="ECO:0007669"/>
    <property type="project" value="InterPro"/>
</dbReference>
<dbReference type="GO" id="GO:0015986">
    <property type="term" value="P:proton motive force-driven ATP synthesis"/>
    <property type="evidence" value="ECO:0007669"/>
    <property type="project" value="InterPro"/>
</dbReference>
<sequence>MFKLIVLSAFIAVASAIVAAPAYGHYGAVGAYGAYGNAYHAPLAAAAIAPAYSGYHGGYHAPLATPYAASYAAPYAASYAAPYAVKTAVAAPLATSYASIHKANVYSPYRSYAAAPIAAAAYHAPLATAAYHAPIATAAYAPIAAAHPGYYGAGYHASYAAPVVKAAYPSAWTCVWCVAYIWFNIKINGHTFKIESLAIAGLGAPVRVSPLIRFGRWSFLAVGILYGAYHQNRLAKREVGIREIENKQKAIRDAKLAEEKKRNVEGEIVTTIPTIGFNVETVEYKNISFTVWGEFITLKNRSWYIQATCATSGDGLYEGLDWLSNQLKNANR</sequence>
<organism evidence="15 16">
    <name type="scientific">Clunio marinus</name>
    <dbReference type="NCBI Taxonomy" id="568069"/>
    <lineage>
        <taxon>Eukaryota</taxon>
        <taxon>Metazoa</taxon>
        <taxon>Ecdysozoa</taxon>
        <taxon>Arthropoda</taxon>
        <taxon>Hexapoda</taxon>
        <taxon>Insecta</taxon>
        <taxon>Pterygota</taxon>
        <taxon>Neoptera</taxon>
        <taxon>Endopterygota</taxon>
        <taxon>Diptera</taxon>
        <taxon>Nematocera</taxon>
        <taxon>Chironomoidea</taxon>
        <taxon>Chironomidae</taxon>
        <taxon>Clunio</taxon>
    </lineage>
</organism>
<keyword evidence="8" id="KW-0406">Ion transport</keyword>
<evidence type="ECO:0000256" key="3">
    <source>
        <dbReference type="ARBA" id="ARBA00022448"/>
    </source>
</evidence>
<evidence type="ECO:0000256" key="2">
    <source>
        <dbReference type="ARBA" id="ARBA00007333"/>
    </source>
</evidence>
<dbReference type="GO" id="GO:0045259">
    <property type="term" value="C:proton-transporting ATP synthase complex"/>
    <property type="evidence" value="ECO:0007669"/>
    <property type="project" value="UniProtKB-KW"/>
</dbReference>
<protein>
    <submittedName>
        <fullName evidence="15">CLUMA_CG009338, isoform A</fullName>
    </submittedName>
</protein>
<dbReference type="AlphaFoldDB" id="A0A1J1I8J4"/>
<dbReference type="GO" id="GO:0005525">
    <property type="term" value="F:GTP binding"/>
    <property type="evidence" value="ECO:0007669"/>
    <property type="project" value="UniProtKB-KW"/>
</dbReference>
<keyword evidence="10" id="KW-0342">GTP-binding</keyword>
<evidence type="ECO:0000256" key="4">
    <source>
        <dbReference type="ARBA" id="ARBA00022547"/>
    </source>
</evidence>
<dbReference type="Pfam" id="PF05680">
    <property type="entry name" value="ATP-synt_E"/>
    <property type="match status" value="1"/>
</dbReference>
<feature type="signal peptide" evidence="14">
    <location>
        <begin position="1"/>
        <end position="16"/>
    </location>
</feature>
<proteinExistence type="inferred from homology"/>
<keyword evidence="11" id="KW-0472">Membrane</keyword>
<dbReference type="OrthoDB" id="9982108at2759"/>
<evidence type="ECO:0000313" key="15">
    <source>
        <dbReference type="EMBL" id="CRK95892.1"/>
    </source>
</evidence>
<evidence type="ECO:0000256" key="7">
    <source>
        <dbReference type="ARBA" id="ARBA00022792"/>
    </source>
</evidence>
<keyword evidence="16" id="KW-1185">Reference proteome</keyword>
<evidence type="ECO:0000256" key="9">
    <source>
        <dbReference type="ARBA" id="ARBA00023128"/>
    </source>
</evidence>
<comment type="similarity">
    <text evidence="2">Belongs to the ATPase e subunit family.</text>
</comment>
<evidence type="ECO:0000256" key="12">
    <source>
        <dbReference type="ARBA" id="ARBA00023310"/>
    </source>
</evidence>
<evidence type="ECO:0000313" key="16">
    <source>
        <dbReference type="Proteomes" id="UP000183832"/>
    </source>
</evidence>
<dbReference type="SUPFAM" id="SSF52540">
    <property type="entry name" value="P-loop containing nucleoside triphosphate hydrolases"/>
    <property type="match status" value="1"/>
</dbReference>
<evidence type="ECO:0000256" key="1">
    <source>
        <dbReference type="ARBA" id="ARBA00004273"/>
    </source>
</evidence>
<keyword evidence="7" id="KW-0999">Mitochondrion inner membrane</keyword>
<dbReference type="PANTHER" id="PTHR11711">
    <property type="entry name" value="ADP RIBOSYLATION FACTOR-RELATED"/>
    <property type="match status" value="1"/>
</dbReference>
<dbReference type="GO" id="GO:0003924">
    <property type="term" value="F:GTPase activity"/>
    <property type="evidence" value="ECO:0007669"/>
    <property type="project" value="InterPro"/>
</dbReference>
<keyword evidence="4" id="KW-0138">CF(0)</keyword>
<keyword evidence="5" id="KW-0547">Nucleotide-binding</keyword>
<dbReference type="EMBL" id="CVRI01000043">
    <property type="protein sequence ID" value="CRK95892.1"/>
    <property type="molecule type" value="Genomic_DNA"/>
</dbReference>
<dbReference type="Gene3D" id="3.40.50.300">
    <property type="entry name" value="P-loop containing nucleotide triphosphate hydrolases"/>
    <property type="match status" value="2"/>
</dbReference>
<evidence type="ECO:0000256" key="8">
    <source>
        <dbReference type="ARBA" id="ARBA00023065"/>
    </source>
</evidence>
<evidence type="ECO:0000256" key="14">
    <source>
        <dbReference type="SAM" id="SignalP"/>
    </source>
</evidence>
<dbReference type="SMART" id="SM00177">
    <property type="entry name" value="ARF"/>
    <property type="match status" value="1"/>
</dbReference>
<keyword evidence="9" id="KW-0496">Mitochondrion</keyword>
<accession>A0A1J1I8J4</accession>
<dbReference type="InterPro" id="IPR006689">
    <property type="entry name" value="Small_GTPase_ARF/SAR"/>
</dbReference>
<dbReference type="InterPro" id="IPR024156">
    <property type="entry name" value="Small_GTPase_ARF"/>
</dbReference>
<reference evidence="15 16" key="1">
    <citation type="submission" date="2015-04" db="EMBL/GenBank/DDBJ databases">
        <authorList>
            <person name="Syromyatnikov M.Y."/>
            <person name="Popov V.N."/>
        </authorList>
    </citation>
    <scope>NUCLEOTIDE SEQUENCE [LARGE SCALE GENOMIC DNA]</scope>
</reference>
<keyword evidence="3" id="KW-0813">Transport</keyword>
<evidence type="ECO:0000256" key="11">
    <source>
        <dbReference type="ARBA" id="ARBA00023136"/>
    </source>
</evidence>
<dbReference type="GO" id="GO:0005743">
    <property type="term" value="C:mitochondrial inner membrane"/>
    <property type="evidence" value="ECO:0007669"/>
    <property type="project" value="UniProtKB-SubCell"/>
</dbReference>
<dbReference type="STRING" id="568069.A0A1J1I8J4"/>
<keyword evidence="12" id="KW-0066">ATP synthesis</keyword>
<name>A0A1J1I8J4_9DIPT</name>
<keyword evidence="14" id="KW-0732">Signal</keyword>
<dbReference type="Pfam" id="PF00025">
    <property type="entry name" value="Arf"/>
    <property type="match status" value="1"/>
</dbReference>
<dbReference type="InterPro" id="IPR027417">
    <property type="entry name" value="P-loop_NTPase"/>
</dbReference>